<dbReference type="Proteomes" id="UP000723463">
    <property type="component" value="Unassembled WGS sequence"/>
</dbReference>
<organism evidence="1 2">
    <name type="scientific">Mortierella hygrophila</name>
    <dbReference type="NCBI Taxonomy" id="979708"/>
    <lineage>
        <taxon>Eukaryota</taxon>
        <taxon>Fungi</taxon>
        <taxon>Fungi incertae sedis</taxon>
        <taxon>Mucoromycota</taxon>
        <taxon>Mortierellomycotina</taxon>
        <taxon>Mortierellomycetes</taxon>
        <taxon>Mortierellales</taxon>
        <taxon>Mortierellaceae</taxon>
        <taxon>Mortierella</taxon>
    </lineage>
</organism>
<proteinExistence type="predicted"/>
<protein>
    <submittedName>
        <fullName evidence="1">Uncharacterized protein</fullName>
    </submittedName>
</protein>
<accession>A0A9P6EU96</accession>
<reference evidence="1" key="1">
    <citation type="journal article" date="2020" name="Fungal Divers.">
        <title>Resolving the Mortierellaceae phylogeny through synthesis of multi-gene phylogenetics and phylogenomics.</title>
        <authorList>
            <person name="Vandepol N."/>
            <person name="Liber J."/>
            <person name="Desiro A."/>
            <person name="Na H."/>
            <person name="Kennedy M."/>
            <person name="Barry K."/>
            <person name="Grigoriev I.V."/>
            <person name="Miller A.N."/>
            <person name="O'Donnell K."/>
            <person name="Stajich J.E."/>
            <person name="Bonito G."/>
        </authorList>
    </citation>
    <scope>NUCLEOTIDE SEQUENCE</scope>
    <source>
        <strain evidence="1">NRRL 2591</strain>
    </source>
</reference>
<comment type="caution">
    <text evidence="1">The sequence shown here is derived from an EMBL/GenBank/DDBJ whole genome shotgun (WGS) entry which is preliminary data.</text>
</comment>
<keyword evidence="2" id="KW-1185">Reference proteome</keyword>
<evidence type="ECO:0000313" key="2">
    <source>
        <dbReference type="Proteomes" id="UP000723463"/>
    </source>
</evidence>
<name>A0A9P6EU96_9FUNG</name>
<dbReference type="EMBL" id="JAAAXW010000877">
    <property type="protein sequence ID" value="KAF9536242.1"/>
    <property type="molecule type" value="Genomic_DNA"/>
</dbReference>
<dbReference type="AlphaFoldDB" id="A0A9P6EU96"/>
<sequence length="88" mass="10244">MILIEINRERFRDFSDPKNWYGIKVLSSGDEQHQLHALNLSTQTDSTKDVMRSCSVYSLRSPTPDVILEFAEAYALSYPIEELRHLKQ</sequence>
<gene>
    <name evidence="1" type="ORF">EC957_011854</name>
</gene>
<evidence type="ECO:0000313" key="1">
    <source>
        <dbReference type="EMBL" id="KAF9536242.1"/>
    </source>
</evidence>